<dbReference type="FunCoup" id="A0A1Y2GWN6">
    <property type="interactions" value="85"/>
</dbReference>
<comment type="subcellular location">
    <subcellularLocation>
        <location evidence="1">Endomembrane system</location>
    </subcellularLocation>
</comment>
<dbReference type="GeneID" id="33571705"/>
<dbReference type="PROSITE" id="PS51914">
    <property type="entry name" value="MRH"/>
    <property type="match status" value="1"/>
</dbReference>
<dbReference type="PANTHER" id="PTHR15071">
    <property type="entry name" value="MANNOSE-6-PHOSPHATE RECEPTOR FAMILY MEMBER"/>
    <property type="match status" value="1"/>
</dbReference>
<feature type="domain" description="MRH" evidence="11">
    <location>
        <begin position="28"/>
        <end position="174"/>
    </location>
</feature>
<keyword evidence="12" id="KW-0675">Receptor</keyword>
<dbReference type="InterPro" id="IPR044865">
    <property type="entry name" value="MRH_dom"/>
</dbReference>
<evidence type="ECO:0000256" key="7">
    <source>
        <dbReference type="ARBA" id="ARBA00023157"/>
    </source>
</evidence>
<dbReference type="SUPFAM" id="SSF50911">
    <property type="entry name" value="Mannose 6-phosphate receptor domain"/>
    <property type="match status" value="1"/>
</dbReference>
<dbReference type="OrthoDB" id="4504960at2759"/>
<feature type="chain" id="PRO_5012282409" evidence="10">
    <location>
        <begin position="26"/>
        <end position="272"/>
    </location>
</feature>
<evidence type="ECO:0000313" key="13">
    <source>
        <dbReference type="Proteomes" id="UP000193648"/>
    </source>
</evidence>
<evidence type="ECO:0000256" key="6">
    <source>
        <dbReference type="ARBA" id="ARBA00023136"/>
    </source>
</evidence>
<name>A0A1Y2GWN6_9FUNG</name>
<dbReference type="EMBL" id="MCFF01000008">
    <property type="protein sequence ID" value="ORZ24965.1"/>
    <property type="molecule type" value="Genomic_DNA"/>
</dbReference>
<dbReference type="Pfam" id="PF02157">
    <property type="entry name" value="Man-6-P_recep"/>
    <property type="match status" value="1"/>
</dbReference>
<evidence type="ECO:0000256" key="2">
    <source>
        <dbReference type="ARBA" id="ARBA00022448"/>
    </source>
</evidence>
<accession>A0A1Y2GWN6</accession>
<evidence type="ECO:0000313" key="12">
    <source>
        <dbReference type="EMBL" id="ORZ24965.1"/>
    </source>
</evidence>
<evidence type="ECO:0000256" key="8">
    <source>
        <dbReference type="ARBA" id="ARBA00023180"/>
    </source>
</evidence>
<keyword evidence="13" id="KW-1185">Reference proteome</keyword>
<dbReference type="PANTHER" id="PTHR15071:SF0">
    <property type="entry name" value="MANNOSE 6-PHOSPHATE RECEPTOR-LIKE PROTEIN 1"/>
    <property type="match status" value="1"/>
</dbReference>
<proteinExistence type="predicted"/>
<protein>
    <submittedName>
        <fullName evidence="12">Mannose-6-phosphate receptor binding domain-containing protein</fullName>
    </submittedName>
</protein>
<dbReference type="STRING" id="64571.A0A1Y2GWN6"/>
<feature type="transmembrane region" description="Helical" evidence="9">
    <location>
        <begin position="184"/>
        <end position="204"/>
    </location>
</feature>
<reference evidence="12 13" key="1">
    <citation type="submission" date="2016-07" db="EMBL/GenBank/DDBJ databases">
        <title>Pervasive Adenine N6-methylation of Active Genes in Fungi.</title>
        <authorList>
            <consortium name="DOE Joint Genome Institute"/>
            <person name="Mondo S.J."/>
            <person name="Dannebaum R.O."/>
            <person name="Kuo R.C."/>
            <person name="Labutti K."/>
            <person name="Haridas S."/>
            <person name="Kuo A."/>
            <person name="Salamov A."/>
            <person name="Ahrendt S.R."/>
            <person name="Lipzen A."/>
            <person name="Sullivan W."/>
            <person name="Andreopoulos W.B."/>
            <person name="Clum A."/>
            <person name="Lindquist E."/>
            <person name="Daum C."/>
            <person name="Ramamoorthy G.K."/>
            <person name="Gryganskyi A."/>
            <person name="Culley D."/>
            <person name="Magnuson J.K."/>
            <person name="James T.Y."/>
            <person name="O'Malley M.A."/>
            <person name="Stajich J.E."/>
            <person name="Spatafora J.W."/>
            <person name="Visel A."/>
            <person name="Grigoriev I.V."/>
        </authorList>
    </citation>
    <scope>NUCLEOTIDE SEQUENCE [LARGE SCALE GENOMIC DNA]</scope>
    <source>
        <strain evidence="12 13">NRRL 3116</strain>
    </source>
</reference>
<gene>
    <name evidence="12" type="ORF">BCR41DRAFT_420201</name>
</gene>
<keyword evidence="5 9" id="KW-1133">Transmembrane helix</keyword>
<dbReference type="GO" id="GO:0007034">
    <property type="term" value="P:vacuolar transport"/>
    <property type="evidence" value="ECO:0007669"/>
    <property type="project" value="TreeGrafter"/>
</dbReference>
<evidence type="ECO:0000256" key="4">
    <source>
        <dbReference type="ARBA" id="ARBA00022729"/>
    </source>
</evidence>
<organism evidence="12 13">
    <name type="scientific">Lobosporangium transversale</name>
    <dbReference type="NCBI Taxonomy" id="64571"/>
    <lineage>
        <taxon>Eukaryota</taxon>
        <taxon>Fungi</taxon>
        <taxon>Fungi incertae sedis</taxon>
        <taxon>Mucoromycota</taxon>
        <taxon>Mortierellomycotina</taxon>
        <taxon>Mortierellomycetes</taxon>
        <taxon>Mortierellales</taxon>
        <taxon>Mortierellaceae</taxon>
        <taxon>Lobosporangium</taxon>
    </lineage>
</organism>
<dbReference type="GO" id="GO:0005770">
    <property type="term" value="C:late endosome"/>
    <property type="evidence" value="ECO:0007669"/>
    <property type="project" value="TreeGrafter"/>
</dbReference>
<dbReference type="Gene3D" id="2.70.130.10">
    <property type="entry name" value="Mannose-6-phosphate receptor binding domain"/>
    <property type="match status" value="1"/>
</dbReference>
<dbReference type="SMART" id="SM01404">
    <property type="entry name" value="CIMR"/>
    <property type="match status" value="1"/>
</dbReference>
<keyword evidence="7" id="KW-1015">Disulfide bond</keyword>
<dbReference type="InParanoid" id="A0A1Y2GWN6"/>
<evidence type="ECO:0000256" key="1">
    <source>
        <dbReference type="ARBA" id="ARBA00004308"/>
    </source>
</evidence>
<comment type="caution">
    <text evidence="12">The sequence shown here is derived from an EMBL/GenBank/DDBJ whole genome shotgun (WGS) entry which is preliminary data.</text>
</comment>
<keyword evidence="3 9" id="KW-0812">Transmembrane</keyword>
<evidence type="ECO:0000259" key="11">
    <source>
        <dbReference type="PROSITE" id="PS51914"/>
    </source>
</evidence>
<sequence>MDSMTMTRVIVIALFALMVISIVAADEPNCSVKHPSTGKFYDLSPLVKKDNDNDWTPDTGADKSWEFRLNVCHTVLKKELDVKNPDGIAAWGKKNKGTSLGKLSKNPFFRGDSLLLEYKDGDECPNTNGNYKKSTLIRFMCDTSVSGQGNPTLLANNNDCNFWFEWRTPAACATDRPTPTNGGGVFGTIIGIVIFVYIVGGVAYNRIVHHARGLKQIPNYQWWAEAFDFVKDMLIILFAKCYRPKRSQSYHNLPNDSEINTLMDSEYEEDEP</sequence>
<dbReference type="InterPro" id="IPR028927">
    <property type="entry name" value="Man-6-P_rcpt"/>
</dbReference>
<keyword evidence="2" id="KW-0813">Transport</keyword>
<dbReference type="RefSeq" id="XP_021883946.1">
    <property type="nucleotide sequence ID" value="XM_022029862.1"/>
</dbReference>
<feature type="signal peptide" evidence="10">
    <location>
        <begin position="1"/>
        <end position="25"/>
    </location>
</feature>
<evidence type="ECO:0000256" key="5">
    <source>
        <dbReference type="ARBA" id="ARBA00022989"/>
    </source>
</evidence>
<evidence type="ECO:0000256" key="9">
    <source>
        <dbReference type="SAM" id="Phobius"/>
    </source>
</evidence>
<evidence type="ECO:0000256" key="10">
    <source>
        <dbReference type="SAM" id="SignalP"/>
    </source>
</evidence>
<keyword evidence="6 9" id="KW-0472">Membrane</keyword>
<dbReference type="Proteomes" id="UP000193648">
    <property type="component" value="Unassembled WGS sequence"/>
</dbReference>
<dbReference type="GO" id="GO:0000139">
    <property type="term" value="C:Golgi membrane"/>
    <property type="evidence" value="ECO:0007669"/>
    <property type="project" value="UniProtKB-SubCell"/>
</dbReference>
<evidence type="ECO:0000256" key="3">
    <source>
        <dbReference type="ARBA" id="ARBA00022692"/>
    </source>
</evidence>
<keyword evidence="4 10" id="KW-0732">Signal</keyword>
<dbReference type="GO" id="GO:0010008">
    <property type="term" value="C:endosome membrane"/>
    <property type="evidence" value="ECO:0007669"/>
    <property type="project" value="UniProtKB-SubCell"/>
</dbReference>
<dbReference type="InterPro" id="IPR009011">
    <property type="entry name" value="Man6P_isomerase_rcpt-bd_dom_sf"/>
</dbReference>
<dbReference type="AlphaFoldDB" id="A0A1Y2GWN6"/>
<keyword evidence="8" id="KW-0325">Glycoprotein</keyword>